<sequence length="315" mass="34076">MTVTPTVTPTGDVAPQVPPATRQKQTRESLLRIVCVVPPLALLGALVLYPLLSAVYLSFTKSSFINPDAQWIGLGNYSTIIGSSTFVRVVVNSLTWTVAVVVLQFVLGLASAILLSQNFRGRLVMRSFVIVPWIMPGIIAGVLWKLLYDPYLGPVNAIGQSLGIVHGNPAWLGQAGTALAAVTMAAIWKGFPLSTVMYMAAYQGVPEELREAARIDGAGKWGTFLHVTLPAMAPTIRTTLLLTTVWTFNYFDLIYVMTAGGPGDSTEIFPTFIYREAFQNVRYGVAGAYGVISVLLLSIFTVVYLRQLNKSGGLD</sequence>
<organism evidence="10 11">
    <name type="scientific">Terrabacter terrigena</name>
    <dbReference type="NCBI Taxonomy" id="574718"/>
    <lineage>
        <taxon>Bacteria</taxon>
        <taxon>Bacillati</taxon>
        <taxon>Actinomycetota</taxon>
        <taxon>Actinomycetes</taxon>
        <taxon>Micrococcales</taxon>
        <taxon>Intrasporangiaceae</taxon>
        <taxon>Terrabacter</taxon>
    </lineage>
</organism>
<feature type="region of interest" description="Disordered" evidence="8">
    <location>
        <begin position="1"/>
        <end position="21"/>
    </location>
</feature>
<feature type="transmembrane region" description="Helical" evidence="7">
    <location>
        <begin position="30"/>
        <end position="52"/>
    </location>
</feature>
<evidence type="ECO:0000259" key="9">
    <source>
        <dbReference type="PROSITE" id="PS50928"/>
    </source>
</evidence>
<evidence type="ECO:0000313" key="10">
    <source>
        <dbReference type="EMBL" id="MFD1053514.1"/>
    </source>
</evidence>
<keyword evidence="2 7" id="KW-0813">Transport</keyword>
<dbReference type="Proteomes" id="UP001597046">
    <property type="component" value="Unassembled WGS sequence"/>
</dbReference>
<comment type="caution">
    <text evidence="10">The sequence shown here is derived from an EMBL/GenBank/DDBJ whole genome shotgun (WGS) entry which is preliminary data.</text>
</comment>
<feature type="transmembrane region" description="Helical" evidence="7">
    <location>
        <begin position="94"/>
        <end position="115"/>
    </location>
</feature>
<comment type="subcellular location">
    <subcellularLocation>
        <location evidence="1 7">Cell membrane</location>
        <topology evidence="1 7">Multi-pass membrane protein</topology>
    </subcellularLocation>
</comment>
<keyword evidence="5 7" id="KW-1133">Transmembrane helix</keyword>
<accession>A0ABW3MVY4</accession>
<dbReference type="RefSeq" id="WP_386051062.1">
    <property type="nucleotide sequence ID" value="NZ_JBHTKH010000002.1"/>
</dbReference>
<dbReference type="SUPFAM" id="SSF161098">
    <property type="entry name" value="MetI-like"/>
    <property type="match status" value="1"/>
</dbReference>
<evidence type="ECO:0000256" key="8">
    <source>
        <dbReference type="SAM" id="MobiDB-lite"/>
    </source>
</evidence>
<protein>
    <submittedName>
        <fullName evidence="10">Carbohydrate ABC transporter permease</fullName>
    </submittedName>
</protein>
<dbReference type="CDD" id="cd06261">
    <property type="entry name" value="TM_PBP2"/>
    <property type="match status" value="1"/>
</dbReference>
<keyword evidence="4 7" id="KW-0812">Transmembrane</keyword>
<comment type="similarity">
    <text evidence="7">Belongs to the binding-protein-dependent transport system permease family.</text>
</comment>
<dbReference type="EMBL" id="JBHTKH010000002">
    <property type="protein sequence ID" value="MFD1053514.1"/>
    <property type="molecule type" value="Genomic_DNA"/>
</dbReference>
<dbReference type="InterPro" id="IPR035906">
    <property type="entry name" value="MetI-like_sf"/>
</dbReference>
<keyword evidence="3" id="KW-1003">Cell membrane</keyword>
<dbReference type="Gene3D" id="1.10.3720.10">
    <property type="entry name" value="MetI-like"/>
    <property type="match status" value="1"/>
</dbReference>
<dbReference type="PANTHER" id="PTHR43005">
    <property type="entry name" value="BLR7065 PROTEIN"/>
    <property type="match status" value="1"/>
</dbReference>
<evidence type="ECO:0000256" key="3">
    <source>
        <dbReference type="ARBA" id="ARBA00022475"/>
    </source>
</evidence>
<dbReference type="InterPro" id="IPR000515">
    <property type="entry name" value="MetI-like"/>
</dbReference>
<gene>
    <name evidence="10" type="ORF">ACFQ2V_04275</name>
</gene>
<feature type="compositionally biased region" description="Low complexity" evidence="8">
    <location>
        <begin position="1"/>
        <end position="10"/>
    </location>
</feature>
<reference evidence="11" key="1">
    <citation type="journal article" date="2019" name="Int. J. Syst. Evol. Microbiol.">
        <title>The Global Catalogue of Microorganisms (GCM) 10K type strain sequencing project: providing services to taxonomists for standard genome sequencing and annotation.</title>
        <authorList>
            <consortium name="The Broad Institute Genomics Platform"/>
            <consortium name="The Broad Institute Genome Sequencing Center for Infectious Disease"/>
            <person name="Wu L."/>
            <person name="Ma J."/>
        </authorList>
    </citation>
    <scope>NUCLEOTIDE SEQUENCE [LARGE SCALE GENOMIC DNA]</scope>
    <source>
        <strain evidence="11">CCUG 57508</strain>
    </source>
</reference>
<evidence type="ECO:0000256" key="5">
    <source>
        <dbReference type="ARBA" id="ARBA00022989"/>
    </source>
</evidence>
<feature type="transmembrane region" description="Helical" evidence="7">
    <location>
        <begin position="127"/>
        <end position="148"/>
    </location>
</feature>
<evidence type="ECO:0000256" key="7">
    <source>
        <dbReference type="RuleBase" id="RU363032"/>
    </source>
</evidence>
<name>A0ABW3MVY4_9MICO</name>
<feature type="transmembrane region" description="Helical" evidence="7">
    <location>
        <begin position="283"/>
        <end position="305"/>
    </location>
</feature>
<keyword evidence="6 7" id="KW-0472">Membrane</keyword>
<evidence type="ECO:0000256" key="6">
    <source>
        <dbReference type="ARBA" id="ARBA00023136"/>
    </source>
</evidence>
<feature type="domain" description="ABC transmembrane type-1" evidence="9">
    <location>
        <begin position="90"/>
        <end position="304"/>
    </location>
</feature>
<keyword evidence="11" id="KW-1185">Reference proteome</keyword>
<dbReference type="Pfam" id="PF00528">
    <property type="entry name" value="BPD_transp_1"/>
    <property type="match status" value="1"/>
</dbReference>
<dbReference type="PROSITE" id="PS50928">
    <property type="entry name" value="ABC_TM1"/>
    <property type="match status" value="1"/>
</dbReference>
<feature type="transmembrane region" description="Helical" evidence="7">
    <location>
        <begin position="168"/>
        <end position="188"/>
    </location>
</feature>
<dbReference type="PANTHER" id="PTHR43005:SF1">
    <property type="entry name" value="SPERMIDINE_PUTRESCINE TRANSPORT SYSTEM PERMEASE PROTEIN"/>
    <property type="match status" value="1"/>
</dbReference>
<evidence type="ECO:0000313" key="11">
    <source>
        <dbReference type="Proteomes" id="UP001597046"/>
    </source>
</evidence>
<evidence type="ECO:0000256" key="1">
    <source>
        <dbReference type="ARBA" id="ARBA00004651"/>
    </source>
</evidence>
<evidence type="ECO:0000256" key="4">
    <source>
        <dbReference type="ARBA" id="ARBA00022692"/>
    </source>
</evidence>
<evidence type="ECO:0000256" key="2">
    <source>
        <dbReference type="ARBA" id="ARBA00022448"/>
    </source>
</evidence>
<proteinExistence type="inferred from homology"/>